<evidence type="ECO:0000256" key="8">
    <source>
        <dbReference type="RuleBase" id="RU363013"/>
    </source>
</evidence>
<evidence type="ECO:0000256" key="6">
    <source>
        <dbReference type="ARBA" id="ARBA00023235"/>
    </source>
</evidence>
<sequence>MQKKIVIGNWKMNPLSLKEAEKLLIEISESFSLIKKTEIIICPPFIYLESLRRLLKAKNYKLKLNLGAQDSFWENIGAYTGEVSAEMLYNIGVKYVILGHSERRAMGENNIDINKKIKSALSSGLIPIICIGENVRDEKHEYLNFVKMQIEESLDKISRNNISKIIIAYEPVWAIGKGTLPATVEEFREMSIFIRKILSDKFGIDNVENIRIIYGGSVDEKNAEGFIKDGHADGFLPGRASLDSKKFSKIIKICEVLNK</sequence>
<dbReference type="Gene3D" id="3.20.20.70">
    <property type="entry name" value="Aldolase class I"/>
    <property type="match status" value="1"/>
</dbReference>
<dbReference type="UniPathway" id="UPA00109">
    <property type="reaction ID" value="UER00189"/>
</dbReference>
<comment type="similarity">
    <text evidence="2 7 8">Belongs to the triosephosphate isomerase family.</text>
</comment>
<dbReference type="Pfam" id="PF00121">
    <property type="entry name" value="TIM"/>
    <property type="match status" value="1"/>
</dbReference>
<comment type="pathway">
    <text evidence="7 8">Carbohydrate biosynthesis; gluconeogenesis.</text>
</comment>
<dbReference type="STRING" id="1805280.AUJ22_00425"/>
<comment type="catalytic activity">
    <reaction evidence="7 8">
        <text>D-glyceraldehyde 3-phosphate = dihydroxyacetone phosphate</text>
        <dbReference type="Rhea" id="RHEA:18585"/>
        <dbReference type="ChEBI" id="CHEBI:57642"/>
        <dbReference type="ChEBI" id="CHEBI:59776"/>
        <dbReference type="EC" id="5.3.1.1"/>
    </reaction>
</comment>
<evidence type="ECO:0000256" key="2">
    <source>
        <dbReference type="ARBA" id="ARBA00007422"/>
    </source>
</evidence>
<proteinExistence type="inferred from homology"/>
<dbReference type="NCBIfam" id="TIGR00419">
    <property type="entry name" value="tim"/>
    <property type="match status" value="1"/>
</dbReference>
<feature type="active site" description="Electrophile" evidence="7">
    <location>
        <position position="100"/>
    </location>
</feature>
<dbReference type="Proteomes" id="UP000185769">
    <property type="component" value="Unassembled WGS sequence"/>
</dbReference>
<feature type="active site" description="Proton acceptor" evidence="7">
    <location>
        <position position="170"/>
    </location>
</feature>
<gene>
    <name evidence="7" type="primary">tpiA</name>
    <name evidence="9" type="ORF">AUJ22_00425</name>
</gene>
<evidence type="ECO:0000256" key="1">
    <source>
        <dbReference type="ARBA" id="ARBA00004680"/>
    </source>
</evidence>
<comment type="subunit">
    <text evidence="7 8">Homodimer.</text>
</comment>
<evidence type="ECO:0000256" key="5">
    <source>
        <dbReference type="ARBA" id="ARBA00023152"/>
    </source>
</evidence>
<dbReference type="HAMAP" id="MF_00147_B">
    <property type="entry name" value="TIM_B"/>
    <property type="match status" value="1"/>
</dbReference>
<dbReference type="InterPro" id="IPR035990">
    <property type="entry name" value="TIM_sf"/>
</dbReference>
<dbReference type="EC" id="5.3.1.1" evidence="7 8"/>
<protein>
    <recommendedName>
        <fullName evidence="7 8">Triosephosphate isomerase</fullName>
        <shortName evidence="7">TIM</shortName>
        <shortName evidence="7">TPI</shortName>
        <ecNumber evidence="7 8">5.3.1.1</ecNumber>
    </recommendedName>
    <alternativeName>
        <fullName evidence="7">Triose-phosphate isomerase</fullName>
    </alternativeName>
</protein>
<feature type="binding site" evidence="7">
    <location>
        <position position="176"/>
    </location>
    <ligand>
        <name>substrate</name>
    </ligand>
</feature>
<evidence type="ECO:0000313" key="9">
    <source>
        <dbReference type="EMBL" id="OIO29938.1"/>
    </source>
</evidence>
<dbReference type="GO" id="GO:0006096">
    <property type="term" value="P:glycolytic process"/>
    <property type="evidence" value="ECO:0007669"/>
    <property type="project" value="UniProtKB-UniRule"/>
</dbReference>
<evidence type="ECO:0000256" key="7">
    <source>
        <dbReference type="HAMAP-Rule" id="MF_00147"/>
    </source>
</evidence>
<organism evidence="9 10">
    <name type="scientific">Candidatus Nomurabacteria bacterium CG1_02_31_12</name>
    <dbReference type="NCBI Taxonomy" id="1805280"/>
    <lineage>
        <taxon>Bacteria</taxon>
        <taxon>Candidatus Nomuraibacteriota</taxon>
    </lineage>
</organism>
<feature type="binding site" evidence="7">
    <location>
        <begin position="9"/>
        <end position="11"/>
    </location>
    <ligand>
        <name>substrate</name>
    </ligand>
</feature>
<dbReference type="GO" id="GO:0004807">
    <property type="term" value="F:triose-phosphate isomerase activity"/>
    <property type="evidence" value="ECO:0007669"/>
    <property type="project" value="UniProtKB-UniRule"/>
</dbReference>
<keyword evidence="3 7" id="KW-0312">Gluconeogenesis</keyword>
<evidence type="ECO:0000256" key="4">
    <source>
        <dbReference type="ARBA" id="ARBA00022490"/>
    </source>
</evidence>
<dbReference type="PROSITE" id="PS51440">
    <property type="entry name" value="TIM_2"/>
    <property type="match status" value="1"/>
</dbReference>
<feature type="binding site" evidence="7">
    <location>
        <position position="217"/>
    </location>
    <ligand>
        <name>substrate</name>
    </ligand>
</feature>
<comment type="caution">
    <text evidence="7">Lacks conserved residue(s) required for the propagation of feature annotation.</text>
</comment>
<name>A0A1J4UYF7_9BACT</name>
<dbReference type="AlphaFoldDB" id="A0A1J4UYF7"/>
<dbReference type="FunFam" id="3.20.20.70:FF:000016">
    <property type="entry name" value="Triosephosphate isomerase"/>
    <property type="match status" value="1"/>
</dbReference>
<dbReference type="GO" id="GO:0019563">
    <property type="term" value="P:glycerol catabolic process"/>
    <property type="evidence" value="ECO:0007669"/>
    <property type="project" value="TreeGrafter"/>
</dbReference>
<comment type="caution">
    <text evidence="9">The sequence shown here is derived from an EMBL/GenBank/DDBJ whole genome shotgun (WGS) entry which is preliminary data.</text>
</comment>
<keyword evidence="4 7" id="KW-0963">Cytoplasm</keyword>
<dbReference type="InterPro" id="IPR020861">
    <property type="entry name" value="Triosephosphate_isomerase_AS"/>
</dbReference>
<reference evidence="9 10" key="1">
    <citation type="journal article" date="2016" name="Environ. Microbiol.">
        <title>Genomic resolution of a cold subsurface aquifer community provides metabolic insights for novel microbes adapted to high CO concentrations.</title>
        <authorList>
            <person name="Probst A.J."/>
            <person name="Castelle C.J."/>
            <person name="Singh A."/>
            <person name="Brown C.T."/>
            <person name="Anantharaman K."/>
            <person name="Sharon I."/>
            <person name="Hug L.A."/>
            <person name="Burstein D."/>
            <person name="Emerson J.B."/>
            <person name="Thomas B.C."/>
            <person name="Banfield J.F."/>
        </authorList>
    </citation>
    <scope>NUCLEOTIDE SEQUENCE [LARGE SCALE GENOMIC DNA]</scope>
    <source>
        <strain evidence="9">CG1_02_31_12</strain>
    </source>
</reference>
<dbReference type="InterPro" id="IPR000652">
    <property type="entry name" value="Triosephosphate_isomerase"/>
</dbReference>
<dbReference type="CDD" id="cd00311">
    <property type="entry name" value="TIM"/>
    <property type="match status" value="1"/>
</dbReference>
<comment type="subcellular location">
    <subcellularLocation>
        <location evidence="7 8">Cytoplasm</location>
    </subcellularLocation>
</comment>
<dbReference type="InterPro" id="IPR013785">
    <property type="entry name" value="Aldolase_TIM"/>
</dbReference>
<comment type="function">
    <text evidence="7">Involved in the gluconeogenesis. Catalyzes stereospecifically the conversion of dihydroxyacetone phosphate (DHAP) to D-glyceraldehyde-3-phosphate (G3P).</text>
</comment>
<accession>A0A1J4UYF7</accession>
<dbReference type="PANTHER" id="PTHR21139:SF42">
    <property type="entry name" value="TRIOSEPHOSPHATE ISOMERASE"/>
    <property type="match status" value="1"/>
</dbReference>
<dbReference type="EMBL" id="MNVM01000007">
    <property type="protein sequence ID" value="OIO29938.1"/>
    <property type="molecule type" value="Genomic_DNA"/>
</dbReference>
<dbReference type="PANTHER" id="PTHR21139">
    <property type="entry name" value="TRIOSEPHOSPHATE ISOMERASE"/>
    <property type="match status" value="1"/>
</dbReference>
<comment type="pathway">
    <text evidence="1 7 8">Carbohydrate degradation; glycolysis; D-glyceraldehyde 3-phosphate from glycerone phosphate: step 1/1.</text>
</comment>
<keyword evidence="6 7" id="KW-0413">Isomerase</keyword>
<evidence type="ECO:0000313" key="10">
    <source>
        <dbReference type="Proteomes" id="UP000185769"/>
    </source>
</evidence>
<keyword evidence="5 7" id="KW-0324">Glycolysis</keyword>
<dbReference type="UniPathway" id="UPA00138"/>
<dbReference type="SUPFAM" id="SSF51351">
    <property type="entry name" value="Triosephosphate isomerase (TIM)"/>
    <property type="match status" value="1"/>
</dbReference>
<dbReference type="GO" id="GO:0006094">
    <property type="term" value="P:gluconeogenesis"/>
    <property type="evidence" value="ECO:0007669"/>
    <property type="project" value="UniProtKB-UniRule"/>
</dbReference>
<evidence type="ECO:0000256" key="3">
    <source>
        <dbReference type="ARBA" id="ARBA00022432"/>
    </source>
</evidence>
<dbReference type="GO" id="GO:0005829">
    <property type="term" value="C:cytosol"/>
    <property type="evidence" value="ECO:0007669"/>
    <property type="project" value="TreeGrafter"/>
</dbReference>
<dbReference type="PROSITE" id="PS00171">
    <property type="entry name" value="TIM_1"/>
    <property type="match status" value="1"/>
</dbReference>
<dbReference type="GO" id="GO:0046166">
    <property type="term" value="P:glyceraldehyde-3-phosphate biosynthetic process"/>
    <property type="evidence" value="ECO:0007669"/>
    <property type="project" value="TreeGrafter"/>
</dbReference>
<dbReference type="InterPro" id="IPR022896">
    <property type="entry name" value="TrioseP_Isoase_bac/euk"/>
</dbReference>